<keyword evidence="3" id="KW-1185">Reference proteome</keyword>
<proteinExistence type="predicted"/>
<comment type="caution">
    <text evidence="2">The sequence shown here is derived from an EMBL/GenBank/DDBJ whole genome shotgun (WGS) entry which is preliminary data.</text>
</comment>
<dbReference type="Proteomes" id="UP001604336">
    <property type="component" value="Unassembled WGS sequence"/>
</dbReference>
<gene>
    <name evidence="2" type="ORF">Adt_21197</name>
</gene>
<dbReference type="AlphaFoldDB" id="A0ABD1SYM8"/>
<organism evidence="2 3">
    <name type="scientific">Abeliophyllum distichum</name>
    <dbReference type="NCBI Taxonomy" id="126358"/>
    <lineage>
        <taxon>Eukaryota</taxon>
        <taxon>Viridiplantae</taxon>
        <taxon>Streptophyta</taxon>
        <taxon>Embryophyta</taxon>
        <taxon>Tracheophyta</taxon>
        <taxon>Spermatophyta</taxon>
        <taxon>Magnoliopsida</taxon>
        <taxon>eudicotyledons</taxon>
        <taxon>Gunneridae</taxon>
        <taxon>Pentapetalae</taxon>
        <taxon>asterids</taxon>
        <taxon>lamiids</taxon>
        <taxon>Lamiales</taxon>
        <taxon>Oleaceae</taxon>
        <taxon>Forsythieae</taxon>
        <taxon>Abeliophyllum</taxon>
    </lineage>
</organism>
<evidence type="ECO:0000313" key="3">
    <source>
        <dbReference type="Proteomes" id="UP001604336"/>
    </source>
</evidence>
<feature type="compositionally biased region" description="Polar residues" evidence="1">
    <location>
        <begin position="62"/>
        <end position="83"/>
    </location>
</feature>
<reference evidence="3" key="1">
    <citation type="submission" date="2024-07" db="EMBL/GenBank/DDBJ databases">
        <title>Two chromosome-level genome assemblies of Korean endemic species Abeliophyllum distichum and Forsythia ovata (Oleaceae).</title>
        <authorList>
            <person name="Jang H."/>
        </authorList>
    </citation>
    <scope>NUCLEOTIDE SEQUENCE [LARGE SCALE GENOMIC DNA]</scope>
</reference>
<evidence type="ECO:0000256" key="1">
    <source>
        <dbReference type="SAM" id="MobiDB-lite"/>
    </source>
</evidence>
<accession>A0ABD1SYM8</accession>
<protein>
    <submittedName>
        <fullName evidence="2">Uncharacterized protein</fullName>
    </submittedName>
</protein>
<feature type="region of interest" description="Disordered" evidence="1">
    <location>
        <begin position="62"/>
        <end position="85"/>
    </location>
</feature>
<sequence>MSHLVNAMHMKKSTCEEYEANYSTSECAILSQQSKQVEYVQSGQCQRNNLFSNTFNPGLRNQLNFSWRDNQNNSRPQDSQFQQPEKKVTLKDMFGMFMEKIEQYMEANNHFMRKTETTLQN</sequence>
<dbReference type="EMBL" id="JBFOLK010000006">
    <property type="protein sequence ID" value="KAL2505576.1"/>
    <property type="molecule type" value="Genomic_DNA"/>
</dbReference>
<evidence type="ECO:0000313" key="2">
    <source>
        <dbReference type="EMBL" id="KAL2505576.1"/>
    </source>
</evidence>
<name>A0ABD1SYM8_9LAMI</name>